<proteinExistence type="inferred from homology"/>
<keyword evidence="9" id="KW-0539">Nucleus</keyword>
<dbReference type="GO" id="GO:0015031">
    <property type="term" value="P:protein transport"/>
    <property type="evidence" value="ECO:0007669"/>
    <property type="project" value="UniProtKB-KW"/>
</dbReference>
<evidence type="ECO:0000313" key="15">
    <source>
        <dbReference type="Proteomes" id="UP001153636"/>
    </source>
</evidence>
<evidence type="ECO:0000256" key="9">
    <source>
        <dbReference type="ARBA" id="ARBA00023242"/>
    </source>
</evidence>
<keyword evidence="11" id="KW-0175">Coiled coil</keyword>
<feature type="compositionally biased region" description="Basic and acidic residues" evidence="12">
    <location>
        <begin position="142"/>
        <end position="157"/>
    </location>
</feature>
<dbReference type="AlphaFoldDB" id="A0A9P0GMM7"/>
<evidence type="ECO:0000256" key="8">
    <source>
        <dbReference type="ARBA" id="ARBA00022927"/>
    </source>
</evidence>
<feature type="coiled-coil region" evidence="11">
    <location>
        <begin position="269"/>
        <end position="304"/>
    </location>
</feature>
<name>A0A9P0GMM7_9CUCU</name>
<feature type="domain" description="Phosphorylated adapter RNA export protein RNA-binding" evidence="13">
    <location>
        <begin position="194"/>
        <end position="277"/>
    </location>
</feature>
<evidence type="ECO:0000256" key="10">
    <source>
        <dbReference type="ARBA" id="ARBA00030834"/>
    </source>
</evidence>
<keyword evidence="6" id="KW-0963">Cytoplasm</keyword>
<gene>
    <name evidence="14" type="ORF">PSYICH_LOCUS14166</name>
</gene>
<dbReference type="GO" id="GO:0003723">
    <property type="term" value="F:RNA binding"/>
    <property type="evidence" value="ECO:0007669"/>
    <property type="project" value="UniProtKB-KW"/>
</dbReference>
<keyword evidence="15" id="KW-1185">Reference proteome</keyword>
<dbReference type="Pfam" id="PF10258">
    <property type="entry name" value="PHAX_RNA-bd"/>
    <property type="match status" value="1"/>
</dbReference>
<evidence type="ECO:0000256" key="11">
    <source>
        <dbReference type="SAM" id="Coils"/>
    </source>
</evidence>
<feature type="compositionally biased region" description="Acidic residues" evidence="12">
    <location>
        <begin position="46"/>
        <end position="61"/>
    </location>
</feature>
<feature type="region of interest" description="Disordered" evidence="12">
    <location>
        <begin position="317"/>
        <end position="372"/>
    </location>
</feature>
<keyword evidence="8" id="KW-0653">Protein transport</keyword>
<dbReference type="InterPro" id="IPR019385">
    <property type="entry name" value="PHAX_RNA-binding_domain"/>
</dbReference>
<evidence type="ECO:0000256" key="6">
    <source>
        <dbReference type="ARBA" id="ARBA00022490"/>
    </source>
</evidence>
<evidence type="ECO:0000256" key="3">
    <source>
        <dbReference type="ARBA" id="ARBA00006094"/>
    </source>
</evidence>
<reference evidence="14" key="1">
    <citation type="submission" date="2022-01" db="EMBL/GenBank/DDBJ databases">
        <authorList>
            <person name="King R."/>
        </authorList>
    </citation>
    <scope>NUCLEOTIDE SEQUENCE</scope>
</reference>
<dbReference type="Gene3D" id="1.10.10.1440">
    <property type="entry name" value="PHAX RNA-binding domain"/>
    <property type="match status" value="1"/>
</dbReference>
<keyword evidence="7" id="KW-0694">RNA-binding</keyword>
<accession>A0A9P0GMM7</accession>
<dbReference type="OrthoDB" id="20573at2759"/>
<dbReference type="GO" id="GO:0005634">
    <property type="term" value="C:nucleus"/>
    <property type="evidence" value="ECO:0007669"/>
    <property type="project" value="UniProtKB-SubCell"/>
</dbReference>
<dbReference type="PANTHER" id="PTHR13135">
    <property type="entry name" value="CYTOSOLIC RESINIFERATOXIN BINDING PROTEIN RBP-26"/>
    <property type="match status" value="1"/>
</dbReference>
<feature type="region of interest" description="Disordered" evidence="12">
    <location>
        <begin position="142"/>
        <end position="178"/>
    </location>
</feature>
<dbReference type="PANTHER" id="PTHR13135:SF0">
    <property type="entry name" value="PHOSPHORYLATED ADAPTER RNA EXPORT PROTEIN"/>
    <property type="match status" value="1"/>
</dbReference>
<dbReference type="Proteomes" id="UP001153636">
    <property type="component" value="Chromosome 8"/>
</dbReference>
<evidence type="ECO:0000313" key="14">
    <source>
        <dbReference type="EMBL" id="CAH1114518.1"/>
    </source>
</evidence>
<dbReference type="GO" id="GO:0006408">
    <property type="term" value="P:snRNA export from nucleus"/>
    <property type="evidence" value="ECO:0007669"/>
    <property type="project" value="InterPro"/>
</dbReference>
<dbReference type="FunFam" id="1.10.10.1440:FF:000001">
    <property type="entry name" value="phosphorylated adapter RNA export protein-like"/>
    <property type="match status" value="1"/>
</dbReference>
<protein>
    <recommendedName>
        <fullName evidence="4">Phosphorylated adapter RNA export protein</fullName>
    </recommendedName>
    <alternativeName>
        <fullName evidence="10">RNA U small nuclear RNA export adapter protein</fullName>
    </alternativeName>
</protein>
<evidence type="ECO:0000256" key="7">
    <source>
        <dbReference type="ARBA" id="ARBA00022884"/>
    </source>
</evidence>
<feature type="compositionally biased region" description="Polar residues" evidence="12">
    <location>
        <begin position="363"/>
        <end position="372"/>
    </location>
</feature>
<feature type="region of interest" description="Disordered" evidence="12">
    <location>
        <begin position="1"/>
        <end position="96"/>
    </location>
</feature>
<dbReference type="GO" id="GO:0005737">
    <property type="term" value="C:cytoplasm"/>
    <property type="evidence" value="ECO:0007669"/>
    <property type="project" value="UniProtKB-SubCell"/>
</dbReference>
<dbReference type="InterPro" id="IPR038092">
    <property type="entry name" value="PHAX_RNA-binding_sf"/>
</dbReference>
<feature type="compositionally biased region" description="Basic residues" evidence="12">
    <location>
        <begin position="66"/>
        <end position="79"/>
    </location>
</feature>
<organism evidence="14 15">
    <name type="scientific">Psylliodes chrysocephalus</name>
    <dbReference type="NCBI Taxonomy" id="3402493"/>
    <lineage>
        <taxon>Eukaryota</taxon>
        <taxon>Metazoa</taxon>
        <taxon>Ecdysozoa</taxon>
        <taxon>Arthropoda</taxon>
        <taxon>Hexapoda</taxon>
        <taxon>Insecta</taxon>
        <taxon>Pterygota</taxon>
        <taxon>Neoptera</taxon>
        <taxon>Endopterygota</taxon>
        <taxon>Coleoptera</taxon>
        <taxon>Polyphaga</taxon>
        <taxon>Cucujiformia</taxon>
        <taxon>Chrysomeloidea</taxon>
        <taxon>Chrysomelidae</taxon>
        <taxon>Galerucinae</taxon>
        <taxon>Alticini</taxon>
        <taxon>Psylliodes</taxon>
    </lineage>
</organism>
<evidence type="ECO:0000256" key="2">
    <source>
        <dbReference type="ARBA" id="ARBA00004496"/>
    </source>
</evidence>
<sequence length="393" mass="45083">MEQDEVVLEDGELSHDSGDECYTPLERPQNYSTTQPMPRLPVDPPSESEEELQSNDSDSDSDSVSKKIKKTKIRLKPKPQQRNLRAKKYDVWSSRSQEESLAATLDNCDVVKRDRSRDVESYDFTLAHKYYNNELDINRFSKVDRKNNKRTRDDRNNKTFRQRQRSPSAGSEVKGEPRMISNLTVDKNSVAEDIANDIACKLSEEKTELILKVITVLGKERALEIFEETKNIEAEGGMLIMNKTRRRTPGGVFLNLVRQDYHITFDQRNEIFGEERQKLKQMVKQKQKEKTKQTQKKVAAARAKILPDLLTRAELLASQNPDRKLKETEEQEDCVNPPPTPETDGYENSRDGMEGSPLPVINGNDSLESSRGKLQTYEDDFLDLGCADDMDLF</sequence>
<evidence type="ECO:0000256" key="12">
    <source>
        <dbReference type="SAM" id="MobiDB-lite"/>
    </source>
</evidence>
<evidence type="ECO:0000259" key="13">
    <source>
        <dbReference type="Pfam" id="PF10258"/>
    </source>
</evidence>
<keyword evidence="5" id="KW-0813">Transport</keyword>
<dbReference type="InterPro" id="IPR039047">
    <property type="entry name" value="PHAX"/>
</dbReference>
<evidence type="ECO:0000256" key="5">
    <source>
        <dbReference type="ARBA" id="ARBA00022448"/>
    </source>
</evidence>
<evidence type="ECO:0000256" key="1">
    <source>
        <dbReference type="ARBA" id="ARBA00004123"/>
    </source>
</evidence>
<dbReference type="EMBL" id="OV651820">
    <property type="protein sequence ID" value="CAH1114518.1"/>
    <property type="molecule type" value="Genomic_DNA"/>
</dbReference>
<evidence type="ECO:0000256" key="4">
    <source>
        <dbReference type="ARBA" id="ARBA00016856"/>
    </source>
</evidence>
<comment type="similarity">
    <text evidence="3">Belongs to the PHAX family.</text>
</comment>
<comment type="subcellular location">
    <subcellularLocation>
        <location evidence="2">Cytoplasm</location>
    </subcellularLocation>
    <subcellularLocation>
        <location evidence="1">Nucleus</location>
    </subcellularLocation>
</comment>
<feature type="compositionally biased region" description="Acidic residues" evidence="12">
    <location>
        <begin position="1"/>
        <end position="11"/>
    </location>
</feature>